<gene>
    <name evidence="2" type="ORF">DES53_1222</name>
</gene>
<dbReference type="Gene3D" id="3.30.70.1290">
    <property type="entry name" value="Transposase IS200-like"/>
    <property type="match status" value="1"/>
</dbReference>
<dbReference type="Pfam" id="PF01797">
    <property type="entry name" value="Y1_Tnp"/>
    <property type="match status" value="1"/>
</dbReference>
<dbReference type="PANTHER" id="PTHR34322">
    <property type="entry name" value="TRANSPOSASE, Y1_TNP DOMAIN-CONTAINING"/>
    <property type="match status" value="1"/>
</dbReference>
<dbReference type="EMBL" id="QNRR01000022">
    <property type="protein sequence ID" value="RBP35335.1"/>
    <property type="molecule type" value="Genomic_DNA"/>
</dbReference>
<keyword evidence="3" id="KW-1185">Reference proteome</keyword>
<dbReference type="Proteomes" id="UP000253426">
    <property type="component" value="Unassembled WGS sequence"/>
</dbReference>
<proteinExistence type="predicted"/>
<dbReference type="RefSeq" id="WP_113962331.1">
    <property type="nucleotide sequence ID" value="NZ_QNRR01000022.1"/>
</dbReference>
<dbReference type="OrthoDB" id="184770at2"/>
<evidence type="ECO:0000313" key="2">
    <source>
        <dbReference type="EMBL" id="RBP35335.1"/>
    </source>
</evidence>
<accession>A0A366H0R9</accession>
<comment type="caution">
    <text evidence="2">The sequence shown here is derived from an EMBL/GenBank/DDBJ whole genome shotgun (WGS) entry which is preliminary data.</text>
</comment>
<dbReference type="InterPro" id="IPR036515">
    <property type="entry name" value="Transposase_17_sf"/>
</dbReference>
<dbReference type="SUPFAM" id="SSF143422">
    <property type="entry name" value="Transposase IS200-like"/>
    <property type="match status" value="1"/>
</dbReference>
<dbReference type="GO" id="GO:0006313">
    <property type="term" value="P:DNA transposition"/>
    <property type="evidence" value="ECO:0007669"/>
    <property type="project" value="InterPro"/>
</dbReference>
<evidence type="ECO:0000259" key="1">
    <source>
        <dbReference type="SMART" id="SM01321"/>
    </source>
</evidence>
<feature type="domain" description="Transposase IS200-like" evidence="1">
    <location>
        <begin position="12"/>
        <end position="179"/>
    </location>
</feature>
<dbReference type="InterPro" id="IPR002686">
    <property type="entry name" value="Transposase_17"/>
</dbReference>
<dbReference type="SMART" id="SM01321">
    <property type="entry name" value="Y1_Tnp"/>
    <property type="match status" value="1"/>
</dbReference>
<name>A0A366H0R9_9BACT</name>
<sequence length="340" mass="38387">MRLARLKALPGATAAHYHCISRVVDRRFVLGEVEKEIFLKLMRFYAHFCQVRVSAYCLMSNHFHLLVEVPARPQVMPSEALLIGHVQSCYGKNTAALLAENLRQLRQQAGEAVAQKHLESWFARLWDISAFMKTLKQRFTQQFNKLHGRKGTLWEDRFRSVLVESGSALATMAAYIDLNPVRAGLVKDPSRYHWSSYGAAMGGNKAARAGLKSIIATVDRGQEQGLRGDAWLSRYRVWLFGKAEEIQDPRTGKVLRKGMSRKAVEKGLKRGGKPSLNELLHCRLSYMTRGGALGTKAFIESLFEAQRWRFAPERKNGARLPRGGESAWQGLRVLRAPRPA</sequence>
<dbReference type="GO" id="GO:0003677">
    <property type="term" value="F:DNA binding"/>
    <property type="evidence" value="ECO:0007669"/>
    <property type="project" value="InterPro"/>
</dbReference>
<reference evidence="2 3" key="1">
    <citation type="submission" date="2018-06" db="EMBL/GenBank/DDBJ databases">
        <title>Genomic Encyclopedia of Type Strains, Phase IV (KMG-IV): sequencing the most valuable type-strain genomes for metagenomic binning, comparative biology and taxonomic classification.</title>
        <authorList>
            <person name="Goeker M."/>
        </authorList>
    </citation>
    <scope>NUCLEOTIDE SEQUENCE [LARGE SCALE GENOMIC DNA]</scope>
    <source>
        <strain evidence="2 3">DSM 25532</strain>
    </source>
</reference>
<dbReference type="PANTHER" id="PTHR34322:SF2">
    <property type="entry name" value="TRANSPOSASE IS200-LIKE DOMAIN-CONTAINING PROTEIN"/>
    <property type="match status" value="1"/>
</dbReference>
<evidence type="ECO:0000313" key="3">
    <source>
        <dbReference type="Proteomes" id="UP000253426"/>
    </source>
</evidence>
<organism evidence="2 3">
    <name type="scientific">Roseimicrobium gellanilyticum</name>
    <dbReference type="NCBI Taxonomy" id="748857"/>
    <lineage>
        <taxon>Bacteria</taxon>
        <taxon>Pseudomonadati</taxon>
        <taxon>Verrucomicrobiota</taxon>
        <taxon>Verrucomicrobiia</taxon>
        <taxon>Verrucomicrobiales</taxon>
        <taxon>Verrucomicrobiaceae</taxon>
        <taxon>Roseimicrobium</taxon>
    </lineage>
</organism>
<protein>
    <submittedName>
        <fullName evidence="2">Transposase IS200 family protein</fullName>
    </submittedName>
</protein>
<dbReference type="GO" id="GO:0004803">
    <property type="term" value="F:transposase activity"/>
    <property type="evidence" value="ECO:0007669"/>
    <property type="project" value="InterPro"/>
</dbReference>
<dbReference type="AlphaFoldDB" id="A0A366H0R9"/>